<dbReference type="eggNOG" id="COG1013">
    <property type="taxonomic scope" value="Bacteria"/>
</dbReference>
<evidence type="ECO:0000256" key="8">
    <source>
        <dbReference type="ARBA" id="ARBA00023014"/>
    </source>
</evidence>
<keyword evidence="7" id="KW-0408">Iron</keyword>
<dbReference type="RefSeq" id="WP_012635475.1">
    <property type="nucleotide sequence ID" value="NC_011899.1"/>
</dbReference>
<dbReference type="OrthoDB" id="9775140at2"/>
<dbReference type="GO" id="GO:0051536">
    <property type="term" value="F:iron-sulfur cluster binding"/>
    <property type="evidence" value="ECO:0007669"/>
    <property type="project" value="UniProtKB-KW"/>
</dbReference>
<evidence type="ECO:0000259" key="10">
    <source>
        <dbReference type="Pfam" id="PF02775"/>
    </source>
</evidence>
<dbReference type="Gene3D" id="3.40.50.970">
    <property type="match status" value="1"/>
</dbReference>
<dbReference type="KEGG" id="hor:Hore_05290"/>
<dbReference type="InterPro" id="IPR011896">
    <property type="entry name" value="OFOB"/>
</dbReference>
<dbReference type="GO" id="GO:0019164">
    <property type="term" value="F:pyruvate synthase activity"/>
    <property type="evidence" value="ECO:0007669"/>
    <property type="project" value="UniProtKB-EC"/>
</dbReference>
<evidence type="ECO:0000313" key="12">
    <source>
        <dbReference type="EMBL" id="ACL69287.1"/>
    </source>
</evidence>
<evidence type="ECO:0000256" key="3">
    <source>
        <dbReference type="ARBA" id="ARBA00001966"/>
    </source>
</evidence>
<keyword evidence="13" id="KW-1185">Reference proteome</keyword>
<comment type="cofactor">
    <cofactor evidence="3">
        <name>[4Fe-4S] cluster</name>
        <dbReference type="ChEBI" id="CHEBI:49883"/>
    </cofactor>
</comment>
<dbReference type="SUPFAM" id="SSF52518">
    <property type="entry name" value="Thiamin diphosphate-binding fold (THDP-binding)"/>
    <property type="match status" value="1"/>
</dbReference>
<dbReference type="CDD" id="cd03375">
    <property type="entry name" value="TPP_OGFOR"/>
    <property type="match status" value="1"/>
</dbReference>
<keyword evidence="9" id="KW-0786">Thiamine pyrophosphate</keyword>
<keyword evidence="8" id="KW-0411">Iron-sulfur</keyword>
<gene>
    <name evidence="12" type="ordered locus">Hore_05290</name>
</gene>
<evidence type="ECO:0000259" key="11">
    <source>
        <dbReference type="Pfam" id="PF12367"/>
    </source>
</evidence>
<dbReference type="InterPro" id="IPR051457">
    <property type="entry name" value="2-oxoacid:Fd_oxidoreductase"/>
</dbReference>
<accession>B8D260</accession>
<feature type="domain" description="Thiamine pyrophosphate enzyme TPP-binding" evidence="10">
    <location>
        <begin position="50"/>
        <end position="195"/>
    </location>
</feature>
<evidence type="ECO:0000256" key="2">
    <source>
        <dbReference type="ARBA" id="ARBA00001964"/>
    </source>
</evidence>
<evidence type="ECO:0000256" key="1">
    <source>
        <dbReference type="ARBA" id="ARBA00001946"/>
    </source>
</evidence>
<evidence type="ECO:0000256" key="6">
    <source>
        <dbReference type="ARBA" id="ARBA00023002"/>
    </source>
</evidence>
<dbReference type="InterPro" id="IPR032686">
    <property type="entry name" value="PFO_beta_C"/>
</dbReference>
<dbReference type="STRING" id="373903.Hore_05290"/>
<dbReference type="PANTHER" id="PTHR48084">
    <property type="entry name" value="2-OXOGLUTARATE OXIDOREDUCTASE SUBUNIT KORB-RELATED"/>
    <property type="match status" value="1"/>
</dbReference>
<comment type="cofactor">
    <cofactor evidence="2">
        <name>thiamine diphosphate</name>
        <dbReference type="ChEBI" id="CHEBI:58937"/>
    </cofactor>
</comment>
<proteinExistence type="predicted"/>
<organism evidence="12 13">
    <name type="scientific">Halothermothrix orenii (strain H 168 / OCM 544 / DSM 9562)</name>
    <dbReference type="NCBI Taxonomy" id="373903"/>
    <lineage>
        <taxon>Bacteria</taxon>
        <taxon>Bacillati</taxon>
        <taxon>Bacillota</taxon>
        <taxon>Clostridia</taxon>
        <taxon>Halanaerobiales</taxon>
        <taxon>Halothermotrichaceae</taxon>
        <taxon>Halothermothrix</taxon>
    </lineage>
</organism>
<keyword evidence="6 12" id="KW-0560">Oxidoreductase</keyword>
<keyword evidence="12" id="KW-0670">Pyruvate</keyword>
<evidence type="ECO:0000256" key="5">
    <source>
        <dbReference type="ARBA" id="ARBA00022842"/>
    </source>
</evidence>
<comment type="cofactor">
    <cofactor evidence="1">
        <name>Mg(2+)</name>
        <dbReference type="ChEBI" id="CHEBI:18420"/>
    </cofactor>
</comment>
<dbReference type="PANTHER" id="PTHR48084:SF4">
    <property type="entry name" value="2-OXOGLUTARATE OXIDOREDUCTASE SUBUNIT KORB"/>
    <property type="match status" value="1"/>
</dbReference>
<dbReference type="NCBIfam" id="TIGR02177">
    <property type="entry name" value="PorB_KorB"/>
    <property type="match status" value="1"/>
</dbReference>
<dbReference type="Pfam" id="PF12367">
    <property type="entry name" value="PFO_beta_C"/>
    <property type="match status" value="1"/>
</dbReference>
<dbReference type="InterPro" id="IPR029061">
    <property type="entry name" value="THDP-binding"/>
</dbReference>
<name>B8D260_HALOH</name>
<dbReference type="GO" id="GO:0030976">
    <property type="term" value="F:thiamine pyrophosphate binding"/>
    <property type="evidence" value="ECO:0007669"/>
    <property type="project" value="InterPro"/>
</dbReference>
<sequence length="284" mass="32085">MIDNSRFYETKETAWCPGCGNFALRKSLVKALNELKLKPHQVVMFTGIGQAAKMPHYINVNTFNGLHGRSLPPAIGMRVANHTLTVIVESGDGCSYGEGGNHFIHNIRRNPDIIHLVHDNQIYGLTKGQASPTTGMGMKTRVQTDGVKSEPLNPLSMALGMGVGFVARGFVGEGDHLKELIKSAFDYKGYALIDILQPCVSFNKINTFKWYRERVYKLDENYDETDLELAFKKAREWEDRIPIGIIYRAEKVTFRERYGYLEDSPLVNEVGKPSEMSFLLDDFR</sequence>
<feature type="domain" description="Pyruvate ferredoxin oxidoreductase beta subunit C-terminal" evidence="11">
    <location>
        <begin position="199"/>
        <end position="261"/>
    </location>
</feature>
<dbReference type="AlphaFoldDB" id="B8D260"/>
<keyword evidence="5" id="KW-0460">Magnesium</keyword>
<keyword evidence="4" id="KW-0479">Metal-binding</keyword>
<protein>
    <submittedName>
        <fullName evidence="12">Pyruvate ferredoxin oxidoreductase, beta subunit</fullName>
        <ecNumber evidence="12">1.2.7.1</ecNumber>
    </submittedName>
</protein>
<dbReference type="HOGENOM" id="CLU_048564_0_0_9"/>
<dbReference type="EC" id="1.2.7.1" evidence="12"/>
<evidence type="ECO:0000256" key="7">
    <source>
        <dbReference type="ARBA" id="ARBA00023004"/>
    </source>
</evidence>
<reference evidence="12 13" key="1">
    <citation type="journal article" date="2009" name="PLoS ONE">
        <title>Genome analysis of the anaerobic thermohalophilic bacterium Halothermothrix orenii.</title>
        <authorList>
            <person name="Mavromatis K."/>
            <person name="Ivanova N."/>
            <person name="Anderson I."/>
            <person name="Lykidis A."/>
            <person name="Hooper S.D."/>
            <person name="Sun H."/>
            <person name="Kunin V."/>
            <person name="Lapidus A."/>
            <person name="Hugenholtz P."/>
            <person name="Patel B."/>
            <person name="Kyrpides N.C."/>
        </authorList>
    </citation>
    <scope>NUCLEOTIDE SEQUENCE [LARGE SCALE GENOMIC DNA]</scope>
    <source>
        <strain evidence="13">H 168 / OCM 544 / DSM 9562</strain>
    </source>
</reference>
<evidence type="ECO:0000256" key="9">
    <source>
        <dbReference type="ARBA" id="ARBA00023052"/>
    </source>
</evidence>
<dbReference type="Proteomes" id="UP000000719">
    <property type="component" value="Chromosome"/>
</dbReference>
<dbReference type="GO" id="GO:0046872">
    <property type="term" value="F:metal ion binding"/>
    <property type="evidence" value="ECO:0007669"/>
    <property type="project" value="UniProtKB-KW"/>
</dbReference>
<dbReference type="Pfam" id="PF02775">
    <property type="entry name" value="TPP_enzyme_C"/>
    <property type="match status" value="1"/>
</dbReference>
<evidence type="ECO:0000256" key="4">
    <source>
        <dbReference type="ARBA" id="ARBA00022723"/>
    </source>
</evidence>
<dbReference type="EMBL" id="CP001098">
    <property type="protein sequence ID" value="ACL69287.1"/>
    <property type="molecule type" value="Genomic_DNA"/>
</dbReference>
<dbReference type="InterPro" id="IPR011766">
    <property type="entry name" value="TPP_enzyme_TPP-bd"/>
</dbReference>
<evidence type="ECO:0000313" key="13">
    <source>
        <dbReference type="Proteomes" id="UP000000719"/>
    </source>
</evidence>